<keyword evidence="1" id="KW-1133">Transmembrane helix</keyword>
<sequence>MAGGSPPSFLWDERTEPRVTTLTQWGIYTFLLIVVLIMCIGSEFALTLGSYLL</sequence>
<gene>
    <name evidence="2" type="ORF">VIBNISOn1_1840035</name>
</gene>
<protein>
    <submittedName>
        <fullName evidence="2">Uncharacterized protein</fullName>
    </submittedName>
</protein>
<comment type="caution">
    <text evidence="2">The sequence shown here is derived from an EMBL/GenBank/DDBJ whole genome shotgun (WGS) entry which is preliminary data.</text>
</comment>
<evidence type="ECO:0000313" key="2">
    <source>
        <dbReference type="EMBL" id="CCO46652.1"/>
    </source>
</evidence>
<keyword evidence="1" id="KW-0812">Transmembrane</keyword>
<dbReference type="Proteomes" id="UP000018211">
    <property type="component" value="Unassembled WGS sequence"/>
</dbReference>
<reference evidence="2 3" key="1">
    <citation type="journal article" date="2013" name="ISME J.">
        <title>Comparative genomics of pathogenic lineages of Vibrio nigripulchritudo identifies virulence-associated traits.</title>
        <authorList>
            <person name="Goudenege D."/>
            <person name="Labreuche Y."/>
            <person name="Krin E."/>
            <person name="Ansquer D."/>
            <person name="Mangenot S."/>
            <person name="Calteau A."/>
            <person name="Medigue C."/>
            <person name="Mazel D."/>
            <person name="Polz M.F."/>
            <person name="Le Roux F."/>
        </authorList>
    </citation>
    <scope>NUCLEOTIDE SEQUENCE [LARGE SCALE GENOMIC DNA]</scope>
    <source>
        <strain evidence="2 3">SOn1</strain>
    </source>
</reference>
<accession>A0AAV2VPQ9</accession>
<evidence type="ECO:0000256" key="1">
    <source>
        <dbReference type="SAM" id="Phobius"/>
    </source>
</evidence>
<feature type="transmembrane region" description="Helical" evidence="1">
    <location>
        <begin position="25"/>
        <end position="52"/>
    </location>
</feature>
<keyword evidence="1" id="KW-0472">Membrane</keyword>
<organism evidence="2 3">
    <name type="scientific">Vibrio nigripulchritudo SOn1</name>
    <dbReference type="NCBI Taxonomy" id="1238450"/>
    <lineage>
        <taxon>Bacteria</taxon>
        <taxon>Pseudomonadati</taxon>
        <taxon>Pseudomonadota</taxon>
        <taxon>Gammaproteobacteria</taxon>
        <taxon>Vibrionales</taxon>
        <taxon>Vibrionaceae</taxon>
        <taxon>Vibrio</taxon>
    </lineage>
</organism>
<dbReference type="EMBL" id="CAOF01000095">
    <property type="protein sequence ID" value="CCO46652.1"/>
    <property type="molecule type" value="Genomic_DNA"/>
</dbReference>
<dbReference type="AlphaFoldDB" id="A0AAV2VPQ9"/>
<name>A0AAV2VPQ9_9VIBR</name>
<evidence type="ECO:0000313" key="3">
    <source>
        <dbReference type="Proteomes" id="UP000018211"/>
    </source>
</evidence>
<proteinExistence type="predicted"/>